<evidence type="ECO:0000256" key="1">
    <source>
        <dbReference type="SAM" id="Phobius"/>
    </source>
</evidence>
<accession>A0A0F9HUG2</accession>
<name>A0A0F9HUG2_9ZZZZ</name>
<reference evidence="2" key="1">
    <citation type="journal article" date="2015" name="Nature">
        <title>Complex archaea that bridge the gap between prokaryotes and eukaryotes.</title>
        <authorList>
            <person name="Spang A."/>
            <person name="Saw J.H."/>
            <person name="Jorgensen S.L."/>
            <person name="Zaremba-Niedzwiedzka K."/>
            <person name="Martijn J."/>
            <person name="Lind A.E."/>
            <person name="van Eijk R."/>
            <person name="Schleper C."/>
            <person name="Guy L."/>
            <person name="Ettema T.J."/>
        </authorList>
    </citation>
    <scope>NUCLEOTIDE SEQUENCE</scope>
</reference>
<comment type="caution">
    <text evidence="2">The sequence shown here is derived from an EMBL/GenBank/DDBJ whole genome shotgun (WGS) entry which is preliminary data.</text>
</comment>
<feature type="transmembrane region" description="Helical" evidence="1">
    <location>
        <begin position="6"/>
        <end position="25"/>
    </location>
</feature>
<organism evidence="2">
    <name type="scientific">marine sediment metagenome</name>
    <dbReference type="NCBI Taxonomy" id="412755"/>
    <lineage>
        <taxon>unclassified sequences</taxon>
        <taxon>metagenomes</taxon>
        <taxon>ecological metagenomes</taxon>
    </lineage>
</organism>
<sequence>MSKAIGLLAVAALTIGFVWYMIDYFRDNVDIKKSFQAKVKQFDLHHGATIKKGVSTFVAVGEAWYQETQIRAQQYAEIEKKLAFYRECTALAKYMDDCFQCHSR</sequence>
<keyword evidence="1" id="KW-0812">Transmembrane</keyword>
<dbReference type="AlphaFoldDB" id="A0A0F9HUG2"/>
<gene>
    <name evidence="2" type="ORF">LCGC14_1661960</name>
</gene>
<keyword evidence="1" id="KW-1133">Transmembrane helix</keyword>
<proteinExistence type="predicted"/>
<evidence type="ECO:0000313" key="2">
    <source>
        <dbReference type="EMBL" id="KKM18807.1"/>
    </source>
</evidence>
<protein>
    <submittedName>
        <fullName evidence="2">Uncharacterized protein</fullName>
    </submittedName>
</protein>
<dbReference type="EMBL" id="LAZR01014139">
    <property type="protein sequence ID" value="KKM18807.1"/>
    <property type="molecule type" value="Genomic_DNA"/>
</dbReference>
<keyword evidence="1" id="KW-0472">Membrane</keyword>